<organism evidence="1 2">
    <name type="scientific">Latilactobacillus graminis DSM 20719</name>
    <dbReference type="NCBI Taxonomy" id="1423752"/>
    <lineage>
        <taxon>Bacteria</taxon>
        <taxon>Bacillati</taxon>
        <taxon>Bacillota</taxon>
        <taxon>Bacilli</taxon>
        <taxon>Lactobacillales</taxon>
        <taxon>Lactobacillaceae</taxon>
        <taxon>Latilactobacillus</taxon>
    </lineage>
</organism>
<dbReference type="InterPro" id="IPR036412">
    <property type="entry name" value="HAD-like_sf"/>
</dbReference>
<dbReference type="EMBL" id="AYZB01000052">
    <property type="protein sequence ID" value="KRM21385.1"/>
    <property type="molecule type" value="Genomic_DNA"/>
</dbReference>
<comment type="caution">
    <text evidence="1">The sequence shown here is derived from an EMBL/GenBank/DDBJ whole genome shotgun (WGS) entry which is preliminary data.</text>
</comment>
<dbReference type="PANTHER" id="PTHR47478">
    <property type="match status" value="1"/>
</dbReference>
<evidence type="ECO:0000313" key="2">
    <source>
        <dbReference type="Proteomes" id="UP000050823"/>
    </source>
</evidence>
<dbReference type="InterPro" id="IPR052550">
    <property type="entry name" value="Pyrimidine_5'-ntase_YjjG"/>
</dbReference>
<evidence type="ECO:0000313" key="1">
    <source>
        <dbReference type="EMBL" id="KRM21385.1"/>
    </source>
</evidence>
<gene>
    <name evidence="1" type="ORF">FC90_GL001437</name>
</gene>
<dbReference type="RefSeq" id="WP_226789462.1">
    <property type="nucleotide sequence ID" value="NZ_AYZB01000052.1"/>
</dbReference>
<reference evidence="1 2" key="1">
    <citation type="journal article" date="2015" name="Genome Announc.">
        <title>Expanding the biotechnology potential of lactobacilli through comparative genomics of 213 strains and associated genera.</title>
        <authorList>
            <person name="Sun Z."/>
            <person name="Harris H.M."/>
            <person name="McCann A."/>
            <person name="Guo C."/>
            <person name="Argimon S."/>
            <person name="Zhang W."/>
            <person name="Yang X."/>
            <person name="Jeffery I.B."/>
            <person name="Cooney J.C."/>
            <person name="Kagawa T.F."/>
            <person name="Liu W."/>
            <person name="Song Y."/>
            <person name="Salvetti E."/>
            <person name="Wrobel A."/>
            <person name="Rasinkangas P."/>
            <person name="Parkhill J."/>
            <person name="Rea M.C."/>
            <person name="O'Sullivan O."/>
            <person name="Ritari J."/>
            <person name="Douillard F.P."/>
            <person name="Paul Ross R."/>
            <person name="Yang R."/>
            <person name="Briner A.E."/>
            <person name="Felis G.E."/>
            <person name="de Vos W.M."/>
            <person name="Barrangou R."/>
            <person name="Klaenhammer T.R."/>
            <person name="Caufield P.W."/>
            <person name="Cui Y."/>
            <person name="Zhang H."/>
            <person name="O'Toole P.W."/>
        </authorList>
    </citation>
    <scope>NUCLEOTIDE SEQUENCE [LARGE SCALE GENOMIC DNA]</scope>
    <source>
        <strain evidence="1 2">DSM 20719</strain>
    </source>
</reference>
<evidence type="ECO:0008006" key="3">
    <source>
        <dbReference type="Google" id="ProtNLM"/>
    </source>
</evidence>
<accession>A0AA89I045</accession>
<proteinExistence type="predicted"/>
<name>A0AA89I045_9LACO</name>
<dbReference type="PANTHER" id="PTHR47478:SF1">
    <property type="entry name" value="PYRIMIDINE 5'-NUCLEOTIDASE YJJG"/>
    <property type="match status" value="1"/>
</dbReference>
<dbReference type="SUPFAM" id="SSF56784">
    <property type="entry name" value="HAD-like"/>
    <property type="match status" value="1"/>
</dbReference>
<dbReference type="AlphaFoldDB" id="A0AA89I045"/>
<sequence length="91" mass="11035">MEYRYLFFDMDNTLFDFDADEDQALAQLFAEQGVPLTSMIKTKYQTFNQDLWRQHETGILTREILLDTRFEIFSKKTLIWRSMGSYYRNNI</sequence>
<dbReference type="Proteomes" id="UP000050823">
    <property type="component" value="Unassembled WGS sequence"/>
</dbReference>
<dbReference type="InterPro" id="IPR023198">
    <property type="entry name" value="PGP-like_dom2"/>
</dbReference>
<dbReference type="Gene3D" id="1.10.150.240">
    <property type="entry name" value="Putative phosphatase, domain 2"/>
    <property type="match status" value="1"/>
</dbReference>
<protein>
    <recommendedName>
        <fullName evidence="3">Hydrolase of the HAD superfamily</fullName>
    </recommendedName>
</protein>